<dbReference type="EMBL" id="JBEHCU010011340">
    <property type="protein sequence ID" value="KAL1376860.1"/>
    <property type="molecule type" value="Genomic_DNA"/>
</dbReference>
<comment type="caution">
    <text evidence="1">The sequence shown here is derived from an EMBL/GenBank/DDBJ whole genome shotgun (WGS) entry which is preliminary data.</text>
</comment>
<organism evidence="1 2">
    <name type="scientific">Culex pipiens pipiens</name>
    <name type="common">Northern house mosquito</name>
    <dbReference type="NCBI Taxonomy" id="38569"/>
    <lineage>
        <taxon>Eukaryota</taxon>
        <taxon>Metazoa</taxon>
        <taxon>Ecdysozoa</taxon>
        <taxon>Arthropoda</taxon>
        <taxon>Hexapoda</taxon>
        <taxon>Insecta</taxon>
        <taxon>Pterygota</taxon>
        <taxon>Neoptera</taxon>
        <taxon>Endopterygota</taxon>
        <taxon>Diptera</taxon>
        <taxon>Nematocera</taxon>
        <taxon>Culicoidea</taxon>
        <taxon>Culicidae</taxon>
        <taxon>Culicinae</taxon>
        <taxon>Culicini</taxon>
        <taxon>Culex</taxon>
        <taxon>Culex</taxon>
    </lineage>
</organism>
<proteinExistence type="predicted"/>
<evidence type="ECO:0000313" key="1">
    <source>
        <dbReference type="EMBL" id="KAL1376860.1"/>
    </source>
</evidence>
<accession>A0ABD1CKQ9</accession>
<dbReference type="AlphaFoldDB" id="A0ABD1CKQ9"/>
<dbReference type="Proteomes" id="UP001562425">
    <property type="component" value="Unassembled WGS sequence"/>
</dbReference>
<name>A0ABD1CKQ9_CULPP</name>
<reference evidence="1 2" key="1">
    <citation type="submission" date="2024-05" db="EMBL/GenBank/DDBJ databases">
        <title>Culex pipiens pipiens assembly and annotation.</title>
        <authorList>
            <person name="Alout H."/>
            <person name="Durand T."/>
        </authorList>
    </citation>
    <scope>NUCLEOTIDE SEQUENCE [LARGE SCALE GENOMIC DNA]</scope>
    <source>
        <strain evidence="1">HA-2024</strain>
        <tissue evidence="1">Whole body</tissue>
    </source>
</reference>
<sequence>MHIKQVIIQGFKSYREQTVVEEFDKRHNVPRRPLCGVAQKLNPVVAYNLTSLAESGRRKSCPVDFLSDLCFDAANHNKLFPPPINNSGQFYSTTTKMFHFRNLKLGRPVVAVAPPK</sequence>
<protein>
    <submittedName>
        <fullName evidence="1">Uncharacterized protein</fullName>
    </submittedName>
</protein>
<keyword evidence="2" id="KW-1185">Reference proteome</keyword>
<evidence type="ECO:0000313" key="2">
    <source>
        <dbReference type="Proteomes" id="UP001562425"/>
    </source>
</evidence>
<gene>
    <name evidence="1" type="ORF">pipiens_016640</name>
</gene>